<evidence type="ECO:0000256" key="4">
    <source>
        <dbReference type="ARBA" id="ARBA00022989"/>
    </source>
</evidence>
<comment type="function">
    <text evidence="9 10">Fluoride-specific ion channel. Important for reducing fluoride concentration in the cell, thus reducing its toxicity.</text>
</comment>
<evidence type="ECO:0000256" key="2">
    <source>
        <dbReference type="ARBA" id="ARBA00022475"/>
    </source>
</evidence>
<dbReference type="PANTHER" id="PTHR28259:SF1">
    <property type="entry name" value="FLUORIDE EXPORT PROTEIN 1-RELATED"/>
    <property type="match status" value="1"/>
</dbReference>
<comment type="activity regulation">
    <text evidence="10">Na(+) is not transported, but it plays an essential structural role and its presence is essential for fluoride channel function.</text>
</comment>
<evidence type="ECO:0000256" key="1">
    <source>
        <dbReference type="ARBA" id="ARBA00004651"/>
    </source>
</evidence>
<feature type="transmembrane region" description="Helical" evidence="10">
    <location>
        <begin position="17"/>
        <end position="39"/>
    </location>
</feature>
<evidence type="ECO:0000256" key="7">
    <source>
        <dbReference type="ARBA" id="ARBA00035120"/>
    </source>
</evidence>
<sequence>MARAGCRVSRPHLDPRLVALVAVGGMVGTTARFLLSTSLPHTEGAWPTATFLENLVGAFLLGLLLETLVRRGAESPRGRSVRLGLGTGALGGFTTYSSLALELERLLTDGAFVIAAAYATATVVLGLAACFAGVTLAARRAGADHPTSPAPGAGPTVDGPGAVR</sequence>
<evidence type="ECO:0000313" key="12">
    <source>
        <dbReference type="EMBL" id="MBO1751221.1"/>
    </source>
</evidence>
<evidence type="ECO:0000256" key="10">
    <source>
        <dbReference type="HAMAP-Rule" id="MF_00454"/>
    </source>
</evidence>
<keyword evidence="10" id="KW-0406">Ion transport</keyword>
<dbReference type="Proteomes" id="UP000664209">
    <property type="component" value="Unassembled WGS sequence"/>
</dbReference>
<gene>
    <name evidence="10" type="primary">fluC</name>
    <name evidence="10" type="synonym">crcB</name>
    <name evidence="12" type="ORF">J4G33_05335</name>
</gene>
<dbReference type="GO" id="GO:0005886">
    <property type="term" value="C:plasma membrane"/>
    <property type="evidence" value="ECO:0007669"/>
    <property type="project" value="UniProtKB-SubCell"/>
</dbReference>
<keyword evidence="10" id="KW-0915">Sodium</keyword>
<dbReference type="GO" id="GO:0062054">
    <property type="term" value="F:fluoride channel activity"/>
    <property type="evidence" value="ECO:0007669"/>
    <property type="project" value="UniProtKB-UniRule"/>
</dbReference>
<evidence type="ECO:0000256" key="11">
    <source>
        <dbReference type="SAM" id="MobiDB-lite"/>
    </source>
</evidence>
<keyword evidence="6 10" id="KW-0407">Ion channel</keyword>
<comment type="similarity">
    <text evidence="7 10">Belongs to the fluoride channel Fluc/FEX (TC 1.A.43) family.</text>
</comment>
<accession>A0A939LNH2</accession>
<evidence type="ECO:0000256" key="3">
    <source>
        <dbReference type="ARBA" id="ARBA00022692"/>
    </source>
</evidence>
<name>A0A939LNH2_9CELL</name>
<feature type="transmembrane region" description="Helical" evidence="10">
    <location>
        <begin position="51"/>
        <end position="69"/>
    </location>
</feature>
<dbReference type="InterPro" id="IPR003691">
    <property type="entry name" value="FluC"/>
</dbReference>
<comment type="caution">
    <text evidence="12">The sequence shown here is derived from an EMBL/GenBank/DDBJ whole genome shotgun (WGS) entry which is preliminary data.</text>
</comment>
<keyword evidence="4 10" id="KW-1133">Transmembrane helix</keyword>
<dbReference type="GO" id="GO:0140114">
    <property type="term" value="P:cellular detoxification of fluoride"/>
    <property type="evidence" value="ECO:0007669"/>
    <property type="project" value="UniProtKB-UniRule"/>
</dbReference>
<evidence type="ECO:0000256" key="6">
    <source>
        <dbReference type="ARBA" id="ARBA00023303"/>
    </source>
</evidence>
<comment type="subcellular location">
    <subcellularLocation>
        <location evidence="1 10">Cell membrane</location>
        <topology evidence="1 10">Multi-pass membrane protein</topology>
    </subcellularLocation>
</comment>
<keyword evidence="10" id="KW-0813">Transport</keyword>
<keyword evidence="3 10" id="KW-0812">Transmembrane</keyword>
<feature type="transmembrane region" description="Helical" evidence="10">
    <location>
        <begin position="81"/>
        <end position="99"/>
    </location>
</feature>
<evidence type="ECO:0000256" key="8">
    <source>
        <dbReference type="ARBA" id="ARBA00035585"/>
    </source>
</evidence>
<dbReference type="HAMAP" id="MF_00454">
    <property type="entry name" value="FluC"/>
    <property type="match status" value="1"/>
</dbReference>
<dbReference type="Pfam" id="PF02537">
    <property type="entry name" value="CRCB"/>
    <property type="match status" value="1"/>
</dbReference>
<keyword evidence="5 10" id="KW-0472">Membrane</keyword>
<organism evidence="12 13">
    <name type="scientific">Actinotalea soli</name>
    <dbReference type="NCBI Taxonomy" id="2819234"/>
    <lineage>
        <taxon>Bacteria</taxon>
        <taxon>Bacillati</taxon>
        <taxon>Actinomycetota</taxon>
        <taxon>Actinomycetes</taxon>
        <taxon>Micrococcales</taxon>
        <taxon>Cellulomonadaceae</taxon>
        <taxon>Actinotalea</taxon>
    </lineage>
</organism>
<dbReference type="PANTHER" id="PTHR28259">
    <property type="entry name" value="FLUORIDE EXPORT PROTEIN 1-RELATED"/>
    <property type="match status" value="1"/>
</dbReference>
<feature type="binding site" evidence="10">
    <location>
        <position position="91"/>
    </location>
    <ligand>
        <name>Na(+)</name>
        <dbReference type="ChEBI" id="CHEBI:29101"/>
        <note>structural</note>
    </ligand>
</feature>
<feature type="transmembrane region" description="Helical" evidence="10">
    <location>
        <begin position="111"/>
        <end position="138"/>
    </location>
</feature>
<dbReference type="GO" id="GO:0046872">
    <property type="term" value="F:metal ion binding"/>
    <property type="evidence" value="ECO:0007669"/>
    <property type="project" value="UniProtKB-KW"/>
</dbReference>
<keyword evidence="10" id="KW-0479">Metal-binding</keyword>
<feature type="region of interest" description="Disordered" evidence="11">
    <location>
        <begin position="142"/>
        <end position="164"/>
    </location>
</feature>
<dbReference type="EMBL" id="JAGEMK010000002">
    <property type="protein sequence ID" value="MBO1751221.1"/>
    <property type="molecule type" value="Genomic_DNA"/>
</dbReference>
<comment type="catalytic activity">
    <reaction evidence="8">
        <text>fluoride(in) = fluoride(out)</text>
        <dbReference type="Rhea" id="RHEA:76159"/>
        <dbReference type="ChEBI" id="CHEBI:17051"/>
    </reaction>
    <physiologicalReaction direction="left-to-right" evidence="8">
        <dbReference type="Rhea" id="RHEA:76160"/>
    </physiologicalReaction>
</comment>
<evidence type="ECO:0000256" key="5">
    <source>
        <dbReference type="ARBA" id="ARBA00023136"/>
    </source>
</evidence>
<reference evidence="12" key="1">
    <citation type="submission" date="2021-03" db="EMBL/GenBank/DDBJ databases">
        <title>Actinotalea soli sp. nov., isolated from soil.</title>
        <authorList>
            <person name="Ping W."/>
            <person name="Zhang J."/>
        </authorList>
    </citation>
    <scope>NUCLEOTIDE SEQUENCE</scope>
    <source>
        <strain evidence="12">BY-33</strain>
    </source>
</reference>
<evidence type="ECO:0000256" key="9">
    <source>
        <dbReference type="ARBA" id="ARBA00049940"/>
    </source>
</evidence>
<dbReference type="AlphaFoldDB" id="A0A939LNH2"/>
<keyword evidence="13" id="KW-1185">Reference proteome</keyword>
<evidence type="ECO:0000313" key="13">
    <source>
        <dbReference type="Proteomes" id="UP000664209"/>
    </source>
</evidence>
<protein>
    <recommendedName>
        <fullName evidence="10">Fluoride-specific ion channel FluC</fullName>
    </recommendedName>
</protein>
<keyword evidence="2 10" id="KW-1003">Cell membrane</keyword>
<feature type="binding site" evidence="10">
    <location>
        <position position="94"/>
    </location>
    <ligand>
        <name>Na(+)</name>
        <dbReference type="ChEBI" id="CHEBI:29101"/>
        <note>structural</note>
    </ligand>
</feature>
<proteinExistence type="inferred from homology"/>